<dbReference type="AlphaFoldDB" id="A0A5J6HCM6"/>
<dbReference type="EMBL" id="CP023695">
    <property type="protein sequence ID" value="QEV16141.1"/>
    <property type="molecule type" value="Genomic_DNA"/>
</dbReference>
<evidence type="ECO:0000313" key="2">
    <source>
        <dbReference type="Proteomes" id="UP000326553"/>
    </source>
</evidence>
<protein>
    <submittedName>
        <fullName evidence="1">Uncharacterized protein</fullName>
    </submittedName>
</protein>
<keyword evidence="2" id="KW-1185">Reference proteome</keyword>
<dbReference type="Proteomes" id="UP000326553">
    <property type="component" value="Chromosome"/>
</dbReference>
<name>A0A5J6HCM6_STRAD</name>
<evidence type="ECO:0000313" key="1">
    <source>
        <dbReference type="EMBL" id="QEV16141.1"/>
    </source>
</evidence>
<accession>A0A5J6HCM6</accession>
<sequence length="612" mass="68068">MVRTTSATKRNLTNRVLPSAYACSQLAAELADEWVEYVEAAGLTAGTVQSYQQAISSLCASVDLQLGQAASGASLGRDQPDLARAVATWERTLPSGFPAGSMRPAILSGAIRVLVRRRAEHPERTVAARVTALAKAGSGVPAGEYEELDEFSWEEKQAMVRTAWTAVVALEKRLAAGWERAGRGQHPQQGSWTGIDDLLWGLAHGEITPARISEVLPPPRFWPEQLRKCIRRPDGTMPHTARTVLTRWLVAQLWPTTMDLHAFRVLLVDATGHPPEEVSQLTEEGVEFTPGGVRLTLVRKRAKRRYYRAFKDVSLELADVIETKTFKDQPRREPGAIARRLMQVTERTRELAHEPDRKLFVRAVVDVDRELKFCEWNPEAPLVRFSTWLKAHGVTVEGKTDIRRLRKSTKVERVVTSGGHISEAANDHHEQTFKSHYAQGTTLRVISGEVINSAQEHWLKQAVEGPTVVTQSAVSEDSTQLQEIGLSKQEAADLIQGELDMGVTHCKNPYDSPYSPTGELCAVAPLRCLECRNAWVLPSQLPQLLLFSDHLERMRNRLSPPRFTAIWGQSYTNLQAVITDRSDEGIRLARKHIDDGGIALDLPLSAHVEFDG</sequence>
<reference evidence="1 2" key="1">
    <citation type="submission" date="2017-09" db="EMBL/GenBank/DDBJ databases">
        <authorList>
            <person name="Lee N."/>
            <person name="Cho B.-K."/>
        </authorList>
    </citation>
    <scope>NUCLEOTIDE SEQUENCE [LARGE SCALE GENOMIC DNA]</scope>
    <source>
        <strain evidence="1 2">ATCC 12461</strain>
    </source>
</reference>
<dbReference type="KEGG" id="salw:CP975_00080"/>
<organism evidence="1 2">
    <name type="scientific">Streptomyces alboniger</name>
    <dbReference type="NCBI Taxonomy" id="132473"/>
    <lineage>
        <taxon>Bacteria</taxon>
        <taxon>Bacillati</taxon>
        <taxon>Actinomycetota</taxon>
        <taxon>Actinomycetes</taxon>
        <taxon>Kitasatosporales</taxon>
        <taxon>Streptomycetaceae</taxon>
        <taxon>Streptomyces</taxon>
        <taxon>Streptomyces aurantiacus group</taxon>
    </lineage>
</organism>
<gene>
    <name evidence="1" type="ORF">CP975_00080</name>
</gene>
<proteinExistence type="predicted"/>